<dbReference type="Pfam" id="PF24986">
    <property type="entry name" value="PRC_RimM"/>
    <property type="match status" value="1"/>
</dbReference>
<dbReference type="InterPro" id="IPR036976">
    <property type="entry name" value="RimM_N_sf"/>
</dbReference>
<gene>
    <name evidence="5 8" type="primary">rimM</name>
    <name evidence="8" type="ORF">EKO24_013840</name>
</gene>
<comment type="subcellular location">
    <subcellularLocation>
        <location evidence="5">Cytoplasm</location>
    </subcellularLocation>
</comment>
<dbReference type="RefSeq" id="WP_127027982.1">
    <property type="nucleotide sequence ID" value="NZ_RYFG02000104.1"/>
</dbReference>
<evidence type="ECO:0000259" key="6">
    <source>
        <dbReference type="Pfam" id="PF01782"/>
    </source>
</evidence>
<comment type="domain">
    <text evidence="5">The PRC barrel domain binds ribosomal protein uS19.</text>
</comment>
<dbReference type="Gene3D" id="2.40.30.60">
    <property type="entry name" value="RimM"/>
    <property type="match status" value="1"/>
</dbReference>
<evidence type="ECO:0000313" key="9">
    <source>
        <dbReference type="Proteomes" id="UP000733744"/>
    </source>
</evidence>
<dbReference type="PANTHER" id="PTHR33692:SF1">
    <property type="entry name" value="RIBOSOME MATURATION FACTOR RIMM"/>
    <property type="match status" value="1"/>
</dbReference>
<dbReference type="SUPFAM" id="SSF50447">
    <property type="entry name" value="Translation proteins"/>
    <property type="match status" value="1"/>
</dbReference>
<protein>
    <recommendedName>
        <fullName evidence="5">Ribosome maturation factor RimM</fullName>
    </recommendedName>
</protein>
<evidence type="ECO:0000259" key="7">
    <source>
        <dbReference type="Pfam" id="PF24986"/>
    </source>
</evidence>
<keyword evidence="4 5" id="KW-0143">Chaperone</keyword>
<dbReference type="Proteomes" id="UP000733744">
    <property type="component" value="Unassembled WGS sequence"/>
</dbReference>
<dbReference type="PANTHER" id="PTHR33692">
    <property type="entry name" value="RIBOSOME MATURATION FACTOR RIMM"/>
    <property type="match status" value="1"/>
</dbReference>
<keyword evidence="3 5" id="KW-0698">rRNA processing</keyword>
<keyword evidence="1 5" id="KW-0963">Cytoplasm</keyword>
<dbReference type="InterPro" id="IPR009000">
    <property type="entry name" value="Transl_B-barrel_sf"/>
</dbReference>
<dbReference type="InterPro" id="IPR011033">
    <property type="entry name" value="PRC_barrel-like_sf"/>
</dbReference>
<dbReference type="NCBIfam" id="TIGR02273">
    <property type="entry name" value="16S_RimM"/>
    <property type="match status" value="1"/>
</dbReference>
<keyword evidence="9" id="KW-1185">Reference proteome</keyword>
<evidence type="ECO:0000256" key="3">
    <source>
        <dbReference type="ARBA" id="ARBA00022552"/>
    </source>
</evidence>
<dbReference type="HAMAP" id="MF_00014">
    <property type="entry name" value="Ribosome_mat_RimM"/>
    <property type="match status" value="1"/>
</dbReference>
<comment type="caution">
    <text evidence="8">The sequence shown here is derived from an EMBL/GenBank/DDBJ whole genome shotgun (WGS) entry which is preliminary data.</text>
</comment>
<comment type="subunit">
    <text evidence="5">Binds ribosomal protein uS19.</text>
</comment>
<evidence type="ECO:0000313" key="8">
    <source>
        <dbReference type="EMBL" id="TRW93013.1"/>
    </source>
</evidence>
<accession>A0ABY3C987</accession>
<evidence type="ECO:0000256" key="1">
    <source>
        <dbReference type="ARBA" id="ARBA00022490"/>
    </source>
</evidence>
<name>A0ABY3C987_9GAMM</name>
<proteinExistence type="inferred from homology"/>
<keyword evidence="2 5" id="KW-0690">Ribosome biogenesis</keyword>
<comment type="function">
    <text evidence="5">An accessory protein needed during the final step in the assembly of 30S ribosomal subunit, possibly for assembly of the head region. Essential for efficient processing of 16S rRNA. May be needed both before and after RbfA during the maturation of 16S rRNA. It has affinity for free ribosomal 30S subunits but not for 70S ribosomes.</text>
</comment>
<reference evidence="8 9" key="1">
    <citation type="journal article" date="2019" name="Antonie Van Leeuwenhoek">
        <title>Description of 'Ca. Methylobacter oryzae' KRF1, a novel species from the environmentally important Methylobacter clade 2.</title>
        <authorList>
            <person name="Khatri K."/>
            <person name="Mohite J.A."/>
            <person name="Pandit P.S."/>
            <person name="Bahulikar R."/>
            <person name="Rahalkar M.C."/>
        </authorList>
    </citation>
    <scope>NUCLEOTIDE SEQUENCE [LARGE SCALE GENOMIC DNA]</scope>
    <source>
        <strain evidence="8 9">KRF1</strain>
    </source>
</reference>
<dbReference type="SUPFAM" id="SSF50346">
    <property type="entry name" value="PRC-barrel domain"/>
    <property type="match status" value="1"/>
</dbReference>
<evidence type="ECO:0000256" key="5">
    <source>
        <dbReference type="HAMAP-Rule" id="MF_00014"/>
    </source>
</evidence>
<feature type="domain" description="Ribosome maturation factor RimM PRC barrel" evidence="7">
    <location>
        <begin position="101"/>
        <end position="165"/>
    </location>
</feature>
<dbReference type="InterPro" id="IPR002676">
    <property type="entry name" value="RimM_N"/>
</dbReference>
<dbReference type="EMBL" id="RYFG02000104">
    <property type="protein sequence ID" value="TRW93013.1"/>
    <property type="molecule type" value="Genomic_DNA"/>
</dbReference>
<dbReference type="Pfam" id="PF01782">
    <property type="entry name" value="RimM"/>
    <property type="match status" value="1"/>
</dbReference>
<sequence>MSEQRHINVGKISGVFGIKGWVKVFSFTDPRENILTYSPWLLKKDDQTKAINVVDGQLQGKTIVAQLSDINDRDQAASLIGWDIFITPGQLPKAAKGEYYWSQLIGLNVETVDGIQLGVVDGLLETGANDVLIVQGERERAIPFLQEQTIIDVDLDTGKIIVDWDPEF</sequence>
<organism evidence="8 9">
    <name type="scientific">Candidatus Methylobacter oryzae</name>
    <dbReference type="NCBI Taxonomy" id="2497749"/>
    <lineage>
        <taxon>Bacteria</taxon>
        <taxon>Pseudomonadati</taxon>
        <taxon>Pseudomonadota</taxon>
        <taxon>Gammaproteobacteria</taxon>
        <taxon>Methylococcales</taxon>
        <taxon>Methylococcaceae</taxon>
        <taxon>Methylobacter</taxon>
    </lineage>
</organism>
<evidence type="ECO:0000256" key="2">
    <source>
        <dbReference type="ARBA" id="ARBA00022517"/>
    </source>
</evidence>
<evidence type="ECO:0000256" key="4">
    <source>
        <dbReference type="ARBA" id="ARBA00023186"/>
    </source>
</evidence>
<dbReference type="InterPro" id="IPR056792">
    <property type="entry name" value="PRC_RimM"/>
</dbReference>
<comment type="similarity">
    <text evidence="5">Belongs to the RimM family.</text>
</comment>
<dbReference type="Gene3D" id="2.30.30.240">
    <property type="entry name" value="PRC-barrel domain"/>
    <property type="match status" value="1"/>
</dbReference>
<feature type="domain" description="RimM N-terminal" evidence="6">
    <location>
        <begin position="9"/>
        <end position="87"/>
    </location>
</feature>
<dbReference type="InterPro" id="IPR011961">
    <property type="entry name" value="RimM"/>
</dbReference>